<dbReference type="Proteomes" id="UP000235145">
    <property type="component" value="Unassembled WGS sequence"/>
</dbReference>
<dbReference type="EMBL" id="NBSK02000005">
    <property type="protein sequence ID" value="KAJ0206133.1"/>
    <property type="molecule type" value="Genomic_DNA"/>
</dbReference>
<dbReference type="AlphaFoldDB" id="A0A9R1VJF2"/>
<proteinExistence type="predicted"/>
<evidence type="ECO:0000313" key="1">
    <source>
        <dbReference type="EMBL" id="KAJ0206133.1"/>
    </source>
</evidence>
<organism evidence="1 2">
    <name type="scientific">Lactuca sativa</name>
    <name type="common">Garden lettuce</name>
    <dbReference type="NCBI Taxonomy" id="4236"/>
    <lineage>
        <taxon>Eukaryota</taxon>
        <taxon>Viridiplantae</taxon>
        <taxon>Streptophyta</taxon>
        <taxon>Embryophyta</taxon>
        <taxon>Tracheophyta</taxon>
        <taxon>Spermatophyta</taxon>
        <taxon>Magnoliopsida</taxon>
        <taxon>eudicotyledons</taxon>
        <taxon>Gunneridae</taxon>
        <taxon>Pentapetalae</taxon>
        <taxon>asterids</taxon>
        <taxon>campanulids</taxon>
        <taxon>Asterales</taxon>
        <taxon>Asteraceae</taxon>
        <taxon>Cichorioideae</taxon>
        <taxon>Cichorieae</taxon>
        <taxon>Lactucinae</taxon>
        <taxon>Lactuca</taxon>
    </lineage>
</organism>
<reference evidence="1 2" key="1">
    <citation type="journal article" date="2017" name="Nat. Commun.">
        <title>Genome assembly with in vitro proximity ligation data and whole-genome triplication in lettuce.</title>
        <authorList>
            <person name="Reyes-Chin-Wo S."/>
            <person name="Wang Z."/>
            <person name="Yang X."/>
            <person name="Kozik A."/>
            <person name="Arikit S."/>
            <person name="Song C."/>
            <person name="Xia L."/>
            <person name="Froenicke L."/>
            <person name="Lavelle D.O."/>
            <person name="Truco M.J."/>
            <person name="Xia R."/>
            <person name="Zhu S."/>
            <person name="Xu C."/>
            <person name="Xu H."/>
            <person name="Xu X."/>
            <person name="Cox K."/>
            <person name="Korf I."/>
            <person name="Meyers B.C."/>
            <person name="Michelmore R.W."/>
        </authorList>
    </citation>
    <scope>NUCLEOTIDE SEQUENCE [LARGE SCALE GENOMIC DNA]</scope>
    <source>
        <strain evidence="2">cv. Salinas</strain>
        <tissue evidence="1">Seedlings</tissue>
    </source>
</reference>
<protein>
    <submittedName>
        <fullName evidence="1">Uncharacterized protein</fullName>
    </submittedName>
</protein>
<gene>
    <name evidence="1" type="ORF">LSAT_V11C500263830</name>
</gene>
<comment type="caution">
    <text evidence="1">The sequence shown here is derived from an EMBL/GenBank/DDBJ whole genome shotgun (WGS) entry which is preliminary data.</text>
</comment>
<sequence>MVHRRSNHRNFGNHRRKRLLDDTIILFLTKGTLPTDDGESRKVRINAARNTMYEDRLCRKGYSTPWLKCIVNREEGLVIVEIHAGICEARSRSRSIT</sequence>
<name>A0A9R1VJF2_LACSA</name>
<keyword evidence="2" id="KW-1185">Reference proteome</keyword>
<evidence type="ECO:0000313" key="2">
    <source>
        <dbReference type="Proteomes" id="UP000235145"/>
    </source>
</evidence>
<accession>A0A9R1VJF2</accession>